<evidence type="ECO:0000313" key="3">
    <source>
        <dbReference type="Proteomes" id="UP001596137"/>
    </source>
</evidence>
<sequence>MDQRTVFVWGLINAKVREDDKSVSIDTICGACADALVAQGVGVALTSKLISYEPVCAAGATAQRLADLQATLGEGPSMDALNERRPVLVSDLDEAGAVSRWPIFAPAAVTAGVRSMHVFPMLLGAITVGVMEISRAAPGGLTQQETGDALVFADAALLVQTHQVAGLGAEPADVELGQVDRWAEVHQATGMVAVQMDTDLTTAFVRLRAHAYVAGRSLRDVSHDVLANILRFEP</sequence>
<name>A0ABW1NN54_9ACTN</name>
<dbReference type="InterPro" id="IPR029016">
    <property type="entry name" value="GAF-like_dom_sf"/>
</dbReference>
<accession>A0ABW1NN54</accession>
<evidence type="ECO:0000259" key="1">
    <source>
        <dbReference type="SMART" id="SM01012"/>
    </source>
</evidence>
<comment type="caution">
    <text evidence="2">The sequence shown here is derived from an EMBL/GenBank/DDBJ whole genome shotgun (WGS) entry which is preliminary data.</text>
</comment>
<dbReference type="Proteomes" id="UP001596137">
    <property type="component" value="Unassembled WGS sequence"/>
</dbReference>
<dbReference type="SMART" id="SM01012">
    <property type="entry name" value="ANTAR"/>
    <property type="match status" value="1"/>
</dbReference>
<protein>
    <submittedName>
        <fullName evidence="2">GAF and ANTAR domain-containing protein</fullName>
    </submittedName>
</protein>
<feature type="domain" description="ANTAR" evidence="1">
    <location>
        <begin position="163"/>
        <end position="226"/>
    </location>
</feature>
<dbReference type="InterPro" id="IPR005561">
    <property type="entry name" value="ANTAR"/>
</dbReference>
<dbReference type="Gene3D" id="3.30.450.40">
    <property type="match status" value="1"/>
</dbReference>
<dbReference type="RefSeq" id="WP_380755866.1">
    <property type="nucleotide sequence ID" value="NZ_JBHSRF010000031.1"/>
</dbReference>
<reference evidence="3" key="1">
    <citation type="journal article" date="2019" name="Int. J. Syst. Evol. Microbiol.">
        <title>The Global Catalogue of Microorganisms (GCM) 10K type strain sequencing project: providing services to taxonomists for standard genome sequencing and annotation.</title>
        <authorList>
            <consortium name="The Broad Institute Genomics Platform"/>
            <consortium name="The Broad Institute Genome Sequencing Center for Infectious Disease"/>
            <person name="Wu L."/>
            <person name="Ma J."/>
        </authorList>
    </citation>
    <scope>NUCLEOTIDE SEQUENCE [LARGE SCALE GENOMIC DNA]</scope>
    <source>
        <strain evidence="3">JCM 30346</strain>
    </source>
</reference>
<evidence type="ECO:0000313" key="2">
    <source>
        <dbReference type="EMBL" id="MFC6083652.1"/>
    </source>
</evidence>
<keyword evidence="3" id="KW-1185">Reference proteome</keyword>
<dbReference type="Pfam" id="PF13185">
    <property type="entry name" value="GAF_2"/>
    <property type="match status" value="1"/>
</dbReference>
<dbReference type="SUPFAM" id="SSF55781">
    <property type="entry name" value="GAF domain-like"/>
    <property type="match status" value="1"/>
</dbReference>
<organism evidence="2 3">
    <name type="scientific">Sphaerisporangium aureirubrum</name>
    <dbReference type="NCBI Taxonomy" id="1544736"/>
    <lineage>
        <taxon>Bacteria</taxon>
        <taxon>Bacillati</taxon>
        <taxon>Actinomycetota</taxon>
        <taxon>Actinomycetes</taxon>
        <taxon>Streptosporangiales</taxon>
        <taxon>Streptosporangiaceae</taxon>
        <taxon>Sphaerisporangium</taxon>
    </lineage>
</organism>
<dbReference type="EMBL" id="JBHSRF010000031">
    <property type="protein sequence ID" value="MFC6083652.1"/>
    <property type="molecule type" value="Genomic_DNA"/>
</dbReference>
<gene>
    <name evidence="2" type="ORF">ACFP1K_20960</name>
</gene>
<dbReference type="InterPro" id="IPR003018">
    <property type="entry name" value="GAF"/>
</dbReference>
<proteinExistence type="predicted"/>